<evidence type="ECO:0000259" key="9">
    <source>
        <dbReference type="Pfam" id="PF13098"/>
    </source>
</evidence>
<evidence type="ECO:0000313" key="11">
    <source>
        <dbReference type="Proteomes" id="UP001461960"/>
    </source>
</evidence>
<dbReference type="Proteomes" id="UP001461960">
    <property type="component" value="Unassembled WGS sequence"/>
</dbReference>
<evidence type="ECO:0000256" key="3">
    <source>
        <dbReference type="ARBA" id="ARBA00022729"/>
    </source>
</evidence>
<evidence type="ECO:0000256" key="5">
    <source>
        <dbReference type="ARBA" id="ARBA00023157"/>
    </source>
</evidence>
<evidence type="ECO:0000256" key="6">
    <source>
        <dbReference type="ARBA" id="ARBA00023284"/>
    </source>
</evidence>
<dbReference type="Gene3D" id="3.40.30.10">
    <property type="entry name" value="Glutaredoxin"/>
    <property type="match status" value="1"/>
</dbReference>
<comment type="subcellular location">
    <subcellularLocation>
        <location evidence="1 7">Periplasm</location>
    </subcellularLocation>
</comment>
<dbReference type="InterPro" id="IPR018950">
    <property type="entry name" value="DiS-bond_isomerase_DsbC/G_N"/>
</dbReference>
<gene>
    <name evidence="10" type="ORF">AAIR29_10425</name>
</gene>
<keyword evidence="3 7" id="KW-0732">Signal</keyword>
<dbReference type="EMBL" id="JBDGHN010000005">
    <property type="protein sequence ID" value="MEN2752045.1"/>
    <property type="molecule type" value="Genomic_DNA"/>
</dbReference>
<dbReference type="InterPro" id="IPR033954">
    <property type="entry name" value="DiS-bond_Isoase_DsbC/G"/>
</dbReference>
<keyword evidence="5" id="KW-1015">Disulfide bond</keyword>
<comment type="caution">
    <text evidence="10">The sequence shown here is derived from an EMBL/GenBank/DDBJ whole genome shotgun (WGS) entry which is preliminary data.</text>
</comment>
<dbReference type="Pfam" id="PF13098">
    <property type="entry name" value="Thioredoxin_2"/>
    <property type="match status" value="1"/>
</dbReference>
<dbReference type="InterPro" id="IPR009094">
    <property type="entry name" value="DiS-bond_isomerase_DsbC/G_N_sf"/>
</dbReference>
<dbReference type="Gene3D" id="3.10.450.70">
    <property type="entry name" value="Disulphide bond isomerase, DsbC/G, N-terminal"/>
    <property type="match status" value="1"/>
</dbReference>
<keyword evidence="6 7" id="KW-0676">Redox-active center</keyword>
<dbReference type="CDD" id="cd03020">
    <property type="entry name" value="DsbA_DsbC_DsbG"/>
    <property type="match status" value="1"/>
</dbReference>
<dbReference type="InterPro" id="IPR036249">
    <property type="entry name" value="Thioredoxin-like_sf"/>
</dbReference>
<feature type="domain" description="Disulphide bond isomerase DsbC/G N-terminal" evidence="8">
    <location>
        <begin position="68"/>
        <end position="132"/>
    </location>
</feature>
<evidence type="ECO:0000256" key="1">
    <source>
        <dbReference type="ARBA" id="ARBA00004418"/>
    </source>
</evidence>
<comment type="function">
    <text evidence="7">Required for disulfide bond formation in some periplasmic proteins. Acts by transferring its disulfide bond to other proteins and is reduced in the process.</text>
</comment>
<keyword evidence="11" id="KW-1185">Reference proteome</keyword>
<protein>
    <recommendedName>
        <fullName evidence="7">Thiol:disulfide interchange protein</fullName>
    </recommendedName>
</protein>
<dbReference type="InterPro" id="IPR051470">
    <property type="entry name" value="Thiol:disulfide_interchange"/>
</dbReference>
<dbReference type="PANTHER" id="PTHR35272:SF3">
    <property type="entry name" value="THIOL:DISULFIDE INTERCHANGE PROTEIN DSBC"/>
    <property type="match status" value="1"/>
</dbReference>
<comment type="similarity">
    <text evidence="2 7">Belongs to the thioredoxin family. DsbC subfamily.</text>
</comment>
<proteinExistence type="inferred from homology"/>
<name>A0ABU9X9F4_9GAMM</name>
<keyword evidence="4 7" id="KW-0574">Periplasm</keyword>
<dbReference type="Pfam" id="PF10411">
    <property type="entry name" value="DsbC_N"/>
    <property type="match status" value="1"/>
</dbReference>
<evidence type="ECO:0000259" key="8">
    <source>
        <dbReference type="Pfam" id="PF10411"/>
    </source>
</evidence>
<evidence type="ECO:0000313" key="10">
    <source>
        <dbReference type="EMBL" id="MEN2752045.1"/>
    </source>
</evidence>
<dbReference type="SUPFAM" id="SSF52833">
    <property type="entry name" value="Thioredoxin-like"/>
    <property type="match status" value="1"/>
</dbReference>
<dbReference type="InterPro" id="IPR012336">
    <property type="entry name" value="Thioredoxin-like_fold"/>
</dbReference>
<sequence>MSLPSVSTSLKSASMFNRRQLSHAIIGALLVTVATGCSNNTADTTSKTNVVSSTKASSTTSTSKPAVDSDQSVVTALQSNLGASGIDEKIVSAVPTEMDGIYWVTAEGLPAFFTDKSGKHIIQGQIISVGQGEPVDISGALVARTAQEALKAVDKKDMIIYPAKGETKSVVYSFTDADCPYCTKLHSEMDELNALGIEVRYLAWPRSEGSIPKMEAIWCSEDRVAAMNQAKSGANVMAPSCESPVKEQIELGARLGVRGTPAIFTESGQQIGGYLPAKQLAQTAIDAS</sequence>
<organism evidence="10 11">
    <name type="scientific">Psychrobacter saeujeotis</name>
    <dbReference type="NCBI Taxonomy" id="3143436"/>
    <lineage>
        <taxon>Bacteria</taxon>
        <taxon>Pseudomonadati</taxon>
        <taxon>Pseudomonadota</taxon>
        <taxon>Gammaproteobacteria</taxon>
        <taxon>Moraxellales</taxon>
        <taxon>Moraxellaceae</taxon>
        <taxon>Psychrobacter</taxon>
    </lineage>
</organism>
<dbReference type="PANTHER" id="PTHR35272">
    <property type="entry name" value="THIOL:DISULFIDE INTERCHANGE PROTEIN DSBC-RELATED"/>
    <property type="match status" value="1"/>
</dbReference>
<reference evidence="10 11" key="1">
    <citation type="submission" date="2024-05" db="EMBL/GenBank/DDBJ databases">
        <authorList>
            <person name="Kim H.-Y."/>
            <person name="Kim E."/>
            <person name="Cai Y."/>
            <person name="Yang S.-M."/>
            <person name="Lee W."/>
        </authorList>
    </citation>
    <scope>NUCLEOTIDE SEQUENCE [LARGE SCALE GENOMIC DNA]</scope>
    <source>
        <strain evidence="10 11">FBL11</strain>
    </source>
</reference>
<feature type="domain" description="Thioredoxin-like fold" evidence="9">
    <location>
        <begin position="163"/>
        <end position="282"/>
    </location>
</feature>
<evidence type="ECO:0000256" key="4">
    <source>
        <dbReference type="ARBA" id="ARBA00022764"/>
    </source>
</evidence>
<evidence type="ECO:0000256" key="2">
    <source>
        <dbReference type="ARBA" id="ARBA00009813"/>
    </source>
</evidence>
<evidence type="ECO:0000256" key="7">
    <source>
        <dbReference type="RuleBase" id="RU364038"/>
    </source>
</evidence>
<accession>A0ABU9X9F4</accession>
<dbReference type="SUPFAM" id="SSF54423">
    <property type="entry name" value="DsbC/DsbG N-terminal domain-like"/>
    <property type="match status" value="1"/>
</dbReference>